<feature type="binding site" evidence="2">
    <location>
        <begin position="141"/>
        <end position="142"/>
    </location>
    <ligand>
        <name>glutathione</name>
        <dbReference type="ChEBI" id="CHEBI:57925"/>
    </ligand>
</feature>
<dbReference type="InterPro" id="IPR004045">
    <property type="entry name" value="Glutathione_S-Trfase_N"/>
</dbReference>
<evidence type="ECO:0000313" key="5">
    <source>
        <dbReference type="EMBL" id="TFY68102.1"/>
    </source>
</evidence>
<dbReference type="PANTHER" id="PTHR32419">
    <property type="entry name" value="GLUTATHIONYL-HYDROQUINONE REDUCTASE"/>
    <property type="match status" value="1"/>
</dbReference>
<dbReference type="InterPro" id="IPR010987">
    <property type="entry name" value="Glutathione-S-Trfase_C-like"/>
</dbReference>
<feature type="binding site" evidence="2">
    <location>
        <begin position="123"/>
        <end position="126"/>
    </location>
    <ligand>
        <name>glutathione</name>
        <dbReference type="ChEBI" id="CHEBI:57925"/>
    </ligand>
</feature>
<dbReference type="InterPro" id="IPR036249">
    <property type="entry name" value="Thioredoxin-like_sf"/>
</dbReference>
<dbReference type="InterPro" id="IPR016639">
    <property type="entry name" value="GST_Omega/GSH"/>
</dbReference>
<dbReference type="GO" id="GO:0005737">
    <property type="term" value="C:cytoplasm"/>
    <property type="evidence" value="ECO:0007669"/>
    <property type="project" value="TreeGrafter"/>
</dbReference>
<dbReference type="CDD" id="cd03190">
    <property type="entry name" value="GST_C_Omega_like"/>
    <property type="match status" value="1"/>
</dbReference>
<sequence>MSRDVSHHTDISKMKVEGDGSFNRKASQFRDSLEKGGKFEPEKGRYHLYVSYACPWATRTLIMRQLKGLEEFIDVSVVSPHMGEHGWPFASADAFPGTDADPLHGAQHVKDLYLRAAPDYEGRFTVPILWDKKQDTIVNNESSEIIREFNSAFNHLLPEEKAKLDFYPEHLRKEIDEVNDWVYNTVNNGVYKSGFASTQAAYEQAVHPLFASLDRLEGMIQGKDYLIGDQLTEADIRLFVTIVRFDPVYVGHFKCNIRTIRDGYPAIHRWLRKLYWNFPAFKETCNFEHIKTHYYWSHPMINPHRIVPVGPIPDILPLDI</sequence>
<dbReference type="PANTHER" id="PTHR32419:SF6">
    <property type="entry name" value="GLUTATHIONE S-TRANSFERASE OMEGA-LIKE 1-RELATED"/>
    <property type="match status" value="1"/>
</dbReference>
<feature type="site" description="Lowers pKa of active site Cys" evidence="3">
    <location>
        <position position="249"/>
    </location>
</feature>
<dbReference type="EMBL" id="SEKV01000037">
    <property type="protein sequence ID" value="TFY68102.1"/>
    <property type="molecule type" value="Genomic_DNA"/>
</dbReference>
<organism evidence="5 6">
    <name type="scientific">Rhodofomes roseus</name>
    <dbReference type="NCBI Taxonomy" id="34475"/>
    <lineage>
        <taxon>Eukaryota</taxon>
        <taxon>Fungi</taxon>
        <taxon>Dikarya</taxon>
        <taxon>Basidiomycota</taxon>
        <taxon>Agaricomycotina</taxon>
        <taxon>Agaricomycetes</taxon>
        <taxon>Polyporales</taxon>
        <taxon>Rhodofomes</taxon>
    </lineage>
</organism>
<dbReference type="InterPro" id="IPR036282">
    <property type="entry name" value="Glutathione-S-Trfase_C_sf"/>
</dbReference>
<dbReference type="SUPFAM" id="SSF52833">
    <property type="entry name" value="Thioredoxin-like"/>
    <property type="match status" value="1"/>
</dbReference>
<feature type="domain" description="GST C-terminal" evidence="4">
    <location>
        <begin position="157"/>
        <end position="294"/>
    </location>
</feature>
<feature type="active site" description="Proton donor/acceptor" evidence="1">
    <location>
        <position position="191"/>
    </location>
</feature>
<evidence type="ECO:0000256" key="3">
    <source>
        <dbReference type="PIRSR" id="PIRSR015753-3"/>
    </source>
</evidence>
<evidence type="ECO:0000259" key="4">
    <source>
        <dbReference type="PROSITE" id="PS50405"/>
    </source>
</evidence>
<dbReference type="SFLD" id="SFLDS00019">
    <property type="entry name" value="Glutathione_Transferase_(cytos"/>
    <property type="match status" value="1"/>
</dbReference>
<feature type="site" description="Lowers pKa of active site Cys" evidence="3">
    <location>
        <position position="294"/>
    </location>
</feature>
<dbReference type="Pfam" id="PF13410">
    <property type="entry name" value="GST_C_2"/>
    <property type="match status" value="1"/>
</dbReference>
<feature type="active site" description="Nucleophile" evidence="1">
    <location>
        <position position="54"/>
    </location>
</feature>
<dbReference type="GO" id="GO:0004364">
    <property type="term" value="F:glutathione transferase activity"/>
    <property type="evidence" value="ECO:0007669"/>
    <property type="project" value="InterPro"/>
</dbReference>
<dbReference type="SFLD" id="SFLDG01206">
    <property type="entry name" value="Xi.1"/>
    <property type="match status" value="1"/>
</dbReference>
<evidence type="ECO:0000256" key="1">
    <source>
        <dbReference type="PIRSR" id="PIRSR015753-1"/>
    </source>
</evidence>
<evidence type="ECO:0000256" key="2">
    <source>
        <dbReference type="PIRSR" id="PIRSR015753-2"/>
    </source>
</evidence>
<dbReference type="Gene3D" id="3.40.30.10">
    <property type="entry name" value="Glutaredoxin"/>
    <property type="match status" value="1"/>
</dbReference>
<dbReference type="PIRSF" id="PIRSF015753">
    <property type="entry name" value="GST"/>
    <property type="match status" value="1"/>
</dbReference>
<dbReference type="Proteomes" id="UP000298390">
    <property type="component" value="Unassembled WGS sequence"/>
</dbReference>
<dbReference type="FunFam" id="3.40.30.10:FF:000162">
    <property type="entry name" value="Glutathione S-transferase Gst3"/>
    <property type="match status" value="1"/>
</dbReference>
<proteinExistence type="predicted"/>
<feature type="binding site" evidence="2">
    <location>
        <position position="87"/>
    </location>
    <ligand>
        <name>glutathione</name>
        <dbReference type="ChEBI" id="CHEBI:57925"/>
    </ligand>
</feature>
<dbReference type="SUPFAM" id="SSF47616">
    <property type="entry name" value="GST C-terminal domain-like"/>
    <property type="match status" value="1"/>
</dbReference>
<dbReference type="Pfam" id="PF13409">
    <property type="entry name" value="GST_N_2"/>
    <property type="match status" value="1"/>
</dbReference>
<dbReference type="Gene3D" id="1.20.1050.10">
    <property type="match status" value="1"/>
</dbReference>
<accession>A0A4Y9Z0N7</accession>
<name>A0A4Y9Z0N7_9APHY</name>
<dbReference type="PROSITE" id="PS50405">
    <property type="entry name" value="GST_CTER"/>
    <property type="match status" value="1"/>
</dbReference>
<dbReference type="AlphaFoldDB" id="A0A4Y9Z0N7"/>
<dbReference type="STRING" id="34475.A0A4Y9Z0N7"/>
<comment type="caution">
    <text evidence="5">The sequence shown here is derived from an EMBL/GenBank/DDBJ whole genome shotgun (WGS) entry which is preliminary data.</text>
</comment>
<dbReference type="InterPro" id="IPR047047">
    <property type="entry name" value="GST_Omega-like_C"/>
</dbReference>
<reference evidence="5 6" key="1">
    <citation type="submission" date="2019-01" db="EMBL/GenBank/DDBJ databases">
        <title>Genome sequencing of the rare red list fungi Fomitopsis rosea.</title>
        <authorList>
            <person name="Buettner E."/>
            <person name="Kellner H."/>
        </authorList>
    </citation>
    <scope>NUCLEOTIDE SEQUENCE [LARGE SCALE GENOMIC DNA]</scope>
    <source>
        <strain evidence="5 6">DSM 105464</strain>
    </source>
</reference>
<dbReference type="InterPro" id="IPR040079">
    <property type="entry name" value="Glutathione_S-Trfase"/>
</dbReference>
<dbReference type="SFLD" id="SFLDG01148">
    <property type="entry name" value="Xi_(cytGST)"/>
    <property type="match status" value="1"/>
</dbReference>
<evidence type="ECO:0000313" key="6">
    <source>
        <dbReference type="Proteomes" id="UP000298390"/>
    </source>
</evidence>
<gene>
    <name evidence="5" type="ORF">EVJ58_g1203</name>
</gene>
<protein>
    <recommendedName>
        <fullName evidence="4">GST C-terminal domain-containing protein</fullName>
    </recommendedName>
</protein>